<evidence type="ECO:0000313" key="2">
    <source>
        <dbReference type="Proteomes" id="UP000008718"/>
    </source>
</evidence>
<keyword evidence="2" id="KW-1185">Reference proteome</keyword>
<proteinExistence type="predicted"/>
<sequence length="51" mass="5653">MNFIITAGLTQAQPERNGLFTKHSTHSAHSAHRFQCTTYVSGSISPENYSQ</sequence>
<reference key="1">
    <citation type="submission" date="2010-11" db="EMBL/GenBank/DDBJ databases">
        <title>The complete genome of Paludibacter propionicigenes DSM 17365.</title>
        <authorList>
            <consortium name="US DOE Joint Genome Institute (JGI-PGF)"/>
            <person name="Lucas S."/>
            <person name="Copeland A."/>
            <person name="Lapidus A."/>
            <person name="Bruce D."/>
            <person name="Goodwin L."/>
            <person name="Pitluck S."/>
            <person name="Kyrpides N."/>
            <person name="Mavromatis K."/>
            <person name="Ivanova N."/>
            <person name="Munk A.C."/>
            <person name="Brettin T."/>
            <person name="Detter J.C."/>
            <person name="Han C."/>
            <person name="Tapia R."/>
            <person name="Land M."/>
            <person name="Hauser L."/>
            <person name="Markowitz V."/>
            <person name="Cheng J.-F."/>
            <person name="Hugenholtz P."/>
            <person name="Woyke T."/>
            <person name="Wu D."/>
            <person name="Gronow S."/>
            <person name="Wellnitz S."/>
            <person name="Brambilla E."/>
            <person name="Klenk H.-P."/>
            <person name="Eisen J.A."/>
        </authorList>
    </citation>
    <scope>NUCLEOTIDE SEQUENCE</scope>
    <source>
        <strain>WB4</strain>
    </source>
</reference>
<dbReference type="EMBL" id="CP002345">
    <property type="protein sequence ID" value="ADQ80187.1"/>
    <property type="molecule type" value="Genomic_DNA"/>
</dbReference>
<dbReference type="HOGENOM" id="CLU_3101752_0_0_10"/>
<name>E4T643_PALPW</name>
<organism evidence="1 2">
    <name type="scientific">Paludibacter propionicigenes (strain DSM 17365 / JCM 13257 / WB4)</name>
    <dbReference type="NCBI Taxonomy" id="694427"/>
    <lineage>
        <taxon>Bacteria</taxon>
        <taxon>Pseudomonadati</taxon>
        <taxon>Bacteroidota</taxon>
        <taxon>Bacteroidia</taxon>
        <taxon>Bacteroidales</taxon>
        <taxon>Paludibacteraceae</taxon>
        <taxon>Paludibacter</taxon>
    </lineage>
</organism>
<protein>
    <submittedName>
        <fullName evidence="1">Uncharacterized protein</fullName>
    </submittedName>
</protein>
<gene>
    <name evidence="1" type="ordered locus">Palpr_2050</name>
</gene>
<reference evidence="1 2" key="2">
    <citation type="journal article" date="2011" name="Stand. Genomic Sci.">
        <title>Complete genome sequence of Paludibacter propionicigenes type strain (WB4).</title>
        <authorList>
            <person name="Gronow S."/>
            <person name="Munk C."/>
            <person name="Lapidus A."/>
            <person name="Nolan M."/>
            <person name="Lucas S."/>
            <person name="Hammon N."/>
            <person name="Deshpande S."/>
            <person name="Cheng J.F."/>
            <person name="Tapia R."/>
            <person name="Han C."/>
            <person name="Goodwin L."/>
            <person name="Pitluck S."/>
            <person name="Liolios K."/>
            <person name="Ivanova N."/>
            <person name="Mavromatis K."/>
            <person name="Mikhailova N."/>
            <person name="Pati A."/>
            <person name="Chen A."/>
            <person name="Palaniappan K."/>
            <person name="Land M."/>
            <person name="Hauser L."/>
            <person name="Chang Y.J."/>
            <person name="Jeffries C.D."/>
            <person name="Brambilla E."/>
            <person name="Rohde M."/>
            <person name="Goker M."/>
            <person name="Detter J.C."/>
            <person name="Woyke T."/>
            <person name="Bristow J."/>
            <person name="Eisen J.A."/>
            <person name="Markowitz V."/>
            <person name="Hugenholtz P."/>
            <person name="Kyrpides N.C."/>
            <person name="Klenk H.P."/>
        </authorList>
    </citation>
    <scope>NUCLEOTIDE SEQUENCE [LARGE SCALE GENOMIC DNA]</scope>
    <source>
        <strain evidence="2">DSM 17365 / JCM 13257 / WB4</strain>
    </source>
</reference>
<dbReference type="KEGG" id="ppn:Palpr_2050"/>
<accession>E4T643</accession>
<dbReference type="Proteomes" id="UP000008718">
    <property type="component" value="Chromosome"/>
</dbReference>
<dbReference type="AlphaFoldDB" id="E4T643"/>
<evidence type="ECO:0000313" key="1">
    <source>
        <dbReference type="EMBL" id="ADQ80187.1"/>
    </source>
</evidence>